<evidence type="ECO:0000313" key="4">
    <source>
        <dbReference type="Proteomes" id="UP000018958"/>
    </source>
</evidence>
<feature type="domain" description="CCHC-type" evidence="2">
    <location>
        <begin position="142"/>
        <end position="157"/>
    </location>
</feature>
<name>W2XFZ1_PHYNI</name>
<dbReference type="SMART" id="SM00343">
    <property type="entry name" value="ZnF_C2HC"/>
    <property type="match status" value="1"/>
</dbReference>
<keyword evidence="1" id="KW-0863">Zinc-finger</keyword>
<protein>
    <recommendedName>
        <fullName evidence="2">CCHC-type domain-containing protein</fullName>
    </recommendedName>
</protein>
<dbReference type="SUPFAM" id="SSF57756">
    <property type="entry name" value="Retrovirus zinc finger-like domains"/>
    <property type="match status" value="1"/>
</dbReference>
<dbReference type="Proteomes" id="UP000018958">
    <property type="component" value="Unassembled WGS sequence"/>
</dbReference>
<dbReference type="GO" id="GO:0003676">
    <property type="term" value="F:nucleic acid binding"/>
    <property type="evidence" value="ECO:0007669"/>
    <property type="project" value="InterPro"/>
</dbReference>
<evidence type="ECO:0000313" key="3">
    <source>
        <dbReference type="EMBL" id="ETP21288.1"/>
    </source>
</evidence>
<dbReference type="AlphaFoldDB" id="W2XFZ1"/>
<dbReference type="InterPro" id="IPR001878">
    <property type="entry name" value="Znf_CCHC"/>
</dbReference>
<dbReference type="EMBL" id="ANIX01001084">
    <property type="protein sequence ID" value="ETP21288.1"/>
    <property type="molecule type" value="Genomic_DNA"/>
</dbReference>
<evidence type="ECO:0000259" key="2">
    <source>
        <dbReference type="PROSITE" id="PS50158"/>
    </source>
</evidence>
<dbReference type="PROSITE" id="PS50158">
    <property type="entry name" value="ZF_CCHC"/>
    <property type="match status" value="1"/>
</dbReference>
<gene>
    <name evidence="3" type="ORF">F441_05138</name>
</gene>
<dbReference type="InterPro" id="IPR036875">
    <property type="entry name" value="Znf_CCHC_sf"/>
</dbReference>
<keyword evidence="1" id="KW-0479">Metal-binding</keyword>
<proteinExistence type="predicted"/>
<accession>W2XFZ1</accession>
<dbReference type="Gene3D" id="4.10.60.10">
    <property type="entry name" value="Zinc finger, CCHC-type"/>
    <property type="match status" value="1"/>
</dbReference>
<reference evidence="3 4" key="1">
    <citation type="submission" date="2013-11" db="EMBL/GenBank/DDBJ databases">
        <title>The Genome Sequence of Phytophthora parasitica CJ01A1.</title>
        <authorList>
            <consortium name="The Broad Institute Genomics Platform"/>
            <person name="Russ C."/>
            <person name="Tyler B."/>
            <person name="Panabieres F."/>
            <person name="Shan W."/>
            <person name="Tripathy S."/>
            <person name="Grunwald N."/>
            <person name="Machado M."/>
            <person name="Johnson C.S."/>
            <person name="Walker B."/>
            <person name="Young S.K."/>
            <person name="Zeng Q."/>
            <person name="Gargeya S."/>
            <person name="Fitzgerald M."/>
            <person name="Haas B."/>
            <person name="Abouelleil A."/>
            <person name="Allen A.W."/>
            <person name="Alvarado L."/>
            <person name="Arachchi H.M."/>
            <person name="Berlin A.M."/>
            <person name="Chapman S.B."/>
            <person name="Gainer-Dewar J."/>
            <person name="Goldberg J."/>
            <person name="Griggs A."/>
            <person name="Gujja S."/>
            <person name="Hansen M."/>
            <person name="Howarth C."/>
            <person name="Imamovic A."/>
            <person name="Ireland A."/>
            <person name="Larimer J."/>
            <person name="McCowan C."/>
            <person name="Murphy C."/>
            <person name="Pearson M."/>
            <person name="Poon T.W."/>
            <person name="Priest M."/>
            <person name="Roberts A."/>
            <person name="Saif S."/>
            <person name="Shea T."/>
            <person name="Sisk P."/>
            <person name="Sykes S."/>
            <person name="Wortman J."/>
            <person name="Nusbaum C."/>
            <person name="Birren B."/>
        </authorList>
    </citation>
    <scope>NUCLEOTIDE SEQUENCE [LARGE SCALE GENOMIC DNA]</scope>
    <source>
        <strain evidence="3 4">CJ01A1</strain>
    </source>
</reference>
<dbReference type="InterPro" id="IPR005162">
    <property type="entry name" value="Retrotrans_gag_dom"/>
</dbReference>
<dbReference type="Pfam" id="PF00098">
    <property type="entry name" value="zf-CCHC"/>
    <property type="match status" value="1"/>
</dbReference>
<sequence>MVSCHLAPTPMNWYRQFVAECDRAGTVRTWAAFKTALRKRFLSPDNEYMLREMLCKLTQTGPIHDYVGEFQNILVQRQTPISPLELRFYFQQRIRKETGHYLKEHHPTNLDETIGLALRFDHRLTTGNTFSTSSDWEKTAQCHRCKKTGHIAPNCPQK</sequence>
<evidence type="ECO:0000256" key="1">
    <source>
        <dbReference type="PROSITE-ProRule" id="PRU00047"/>
    </source>
</evidence>
<organism evidence="3 4">
    <name type="scientific">Phytophthora nicotianae CJ01A1</name>
    <dbReference type="NCBI Taxonomy" id="1317063"/>
    <lineage>
        <taxon>Eukaryota</taxon>
        <taxon>Sar</taxon>
        <taxon>Stramenopiles</taxon>
        <taxon>Oomycota</taxon>
        <taxon>Peronosporomycetes</taxon>
        <taxon>Peronosporales</taxon>
        <taxon>Peronosporaceae</taxon>
        <taxon>Phytophthora</taxon>
    </lineage>
</organism>
<keyword evidence="1" id="KW-0862">Zinc</keyword>
<comment type="caution">
    <text evidence="3">The sequence shown here is derived from an EMBL/GenBank/DDBJ whole genome shotgun (WGS) entry which is preliminary data.</text>
</comment>
<dbReference type="GO" id="GO:0008270">
    <property type="term" value="F:zinc ion binding"/>
    <property type="evidence" value="ECO:0007669"/>
    <property type="project" value="UniProtKB-KW"/>
</dbReference>
<dbReference type="Pfam" id="PF03732">
    <property type="entry name" value="Retrotrans_gag"/>
    <property type="match status" value="1"/>
</dbReference>